<dbReference type="AlphaFoldDB" id="A0A5B0NGP3"/>
<comment type="caution">
    <text evidence="3">The sequence shown here is derived from an EMBL/GenBank/DDBJ whole genome shotgun (WGS) entry which is preliminary data.</text>
</comment>
<evidence type="ECO:0000256" key="2">
    <source>
        <dbReference type="SAM" id="SignalP"/>
    </source>
</evidence>
<proteinExistence type="predicted"/>
<dbReference type="Proteomes" id="UP000324748">
    <property type="component" value="Unassembled WGS sequence"/>
</dbReference>
<keyword evidence="2" id="KW-0732">Signal</keyword>
<evidence type="ECO:0000313" key="4">
    <source>
        <dbReference type="Proteomes" id="UP000324748"/>
    </source>
</evidence>
<feature type="region of interest" description="Disordered" evidence="1">
    <location>
        <begin position="205"/>
        <end position="257"/>
    </location>
</feature>
<feature type="compositionally biased region" description="Polar residues" evidence="1">
    <location>
        <begin position="229"/>
        <end position="245"/>
    </location>
</feature>
<feature type="compositionally biased region" description="Polar residues" evidence="1">
    <location>
        <begin position="76"/>
        <end position="92"/>
    </location>
</feature>
<protein>
    <submittedName>
        <fullName evidence="3">Uncharacterized protein</fullName>
    </submittedName>
</protein>
<dbReference type="EMBL" id="VSWC01000105">
    <property type="protein sequence ID" value="KAA1087784.1"/>
    <property type="molecule type" value="Genomic_DNA"/>
</dbReference>
<feature type="chain" id="PRO_5022810020" evidence="2">
    <location>
        <begin position="27"/>
        <end position="334"/>
    </location>
</feature>
<keyword evidence="4" id="KW-1185">Reference proteome</keyword>
<feature type="signal peptide" evidence="2">
    <location>
        <begin position="1"/>
        <end position="26"/>
    </location>
</feature>
<feature type="region of interest" description="Disordered" evidence="1">
    <location>
        <begin position="55"/>
        <end position="104"/>
    </location>
</feature>
<reference evidence="3 4" key="1">
    <citation type="submission" date="2019-05" db="EMBL/GenBank/DDBJ databases">
        <title>Emergence of the Ug99 lineage of the wheat stem rust pathogen through somatic hybridization.</title>
        <authorList>
            <person name="Li F."/>
            <person name="Upadhyaya N.M."/>
            <person name="Sperschneider J."/>
            <person name="Matny O."/>
            <person name="Nguyen-Phuc H."/>
            <person name="Mago R."/>
            <person name="Raley C."/>
            <person name="Miller M.E."/>
            <person name="Silverstein K.A.T."/>
            <person name="Henningsen E."/>
            <person name="Hirsch C.D."/>
            <person name="Visser B."/>
            <person name="Pretorius Z.A."/>
            <person name="Steffenson B.J."/>
            <person name="Schwessinger B."/>
            <person name="Dodds P.N."/>
            <person name="Figueroa M."/>
        </authorList>
    </citation>
    <scope>NUCLEOTIDE SEQUENCE [LARGE SCALE GENOMIC DNA]</scope>
    <source>
        <strain evidence="3">21-0</strain>
    </source>
</reference>
<sequence>MPFHFQQLEVPRIFVLFVCCSSVSSSLDFVVSHPVSCLLSLHTLPLHPRSLTTCHPSEKCRSTDDETGVLKPLNHPNPSKLNQPLSSVSSLREQPATARPGPYERPIPEEISILEIVGSENLQRRSYMLQRLISRIPIRNMGQVAFKNLLTPACSDLAHIHNQPLNLGLNVCCSSVSSSLDFVVSHPVSCLLSLHTLPLHPRSLTTCHPSEKCRSTDDETGVLKPLNHPNPSKLNQPLSSVSSLREQPATARPGPYERPIPEEISILEIVGSENLQRRSYMLQRLISRIPIRNMGQVAFKNLLTPACSDLAHIHNQPLNLGLNVNNLVVLLSNS</sequence>
<name>A0A5B0NGP3_PUCGR</name>
<accession>A0A5B0NGP3</accession>
<evidence type="ECO:0000256" key="1">
    <source>
        <dbReference type="SAM" id="MobiDB-lite"/>
    </source>
</evidence>
<organism evidence="3 4">
    <name type="scientific">Puccinia graminis f. sp. tritici</name>
    <dbReference type="NCBI Taxonomy" id="56615"/>
    <lineage>
        <taxon>Eukaryota</taxon>
        <taxon>Fungi</taxon>
        <taxon>Dikarya</taxon>
        <taxon>Basidiomycota</taxon>
        <taxon>Pucciniomycotina</taxon>
        <taxon>Pucciniomycetes</taxon>
        <taxon>Pucciniales</taxon>
        <taxon>Pucciniaceae</taxon>
        <taxon>Puccinia</taxon>
    </lineage>
</organism>
<gene>
    <name evidence="3" type="ORF">PGT21_036595</name>
</gene>
<evidence type="ECO:0000313" key="3">
    <source>
        <dbReference type="EMBL" id="KAA1087784.1"/>
    </source>
</evidence>